<protein>
    <submittedName>
        <fullName evidence="2">Uncharacterized protein</fullName>
    </submittedName>
</protein>
<organism evidence="2 3">
    <name type="scientific">Oryza sativa subsp. japonica</name>
    <name type="common">Rice</name>
    <dbReference type="NCBI Taxonomy" id="39947"/>
    <lineage>
        <taxon>Eukaryota</taxon>
        <taxon>Viridiplantae</taxon>
        <taxon>Streptophyta</taxon>
        <taxon>Embryophyta</taxon>
        <taxon>Tracheophyta</taxon>
        <taxon>Spermatophyta</taxon>
        <taxon>Magnoliopsida</taxon>
        <taxon>Liliopsida</taxon>
        <taxon>Poales</taxon>
        <taxon>Poaceae</taxon>
        <taxon>BOP clade</taxon>
        <taxon>Oryzoideae</taxon>
        <taxon>Oryzeae</taxon>
        <taxon>Oryzinae</taxon>
        <taxon>Oryza</taxon>
        <taxon>Oryza sativa</taxon>
    </lineage>
</organism>
<reference evidence="3" key="1">
    <citation type="journal article" date="2005" name="Nature">
        <title>The map-based sequence of the rice genome.</title>
        <authorList>
            <consortium name="International rice genome sequencing project (IRGSP)"/>
            <person name="Matsumoto T."/>
            <person name="Wu J."/>
            <person name="Kanamori H."/>
            <person name="Katayose Y."/>
            <person name="Fujisawa M."/>
            <person name="Namiki N."/>
            <person name="Mizuno H."/>
            <person name="Yamamoto K."/>
            <person name="Antonio B.A."/>
            <person name="Baba T."/>
            <person name="Sakata K."/>
            <person name="Nagamura Y."/>
            <person name="Aoki H."/>
            <person name="Arikawa K."/>
            <person name="Arita K."/>
            <person name="Bito T."/>
            <person name="Chiden Y."/>
            <person name="Fujitsuka N."/>
            <person name="Fukunaka R."/>
            <person name="Hamada M."/>
            <person name="Harada C."/>
            <person name="Hayashi A."/>
            <person name="Hijishita S."/>
            <person name="Honda M."/>
            <person name="Hosokawa S."/>
            <person name="Ichikawa Y."/>
            <person name="Idonuma A."/>
            <person name="Iijima M."/>
            <person name="Ikeda M."/>
            <person name="Ikeno M."/>
            <person name="Ito K."/>
            <person name="Ito S."/>
            <person name="Ito T."/>
            <person name="Ito Y."/>
            <person name="Ito Y."/>
            <person name="Iwabuchi A."/>
            <person name="Kamiya K."/>
            <person name="Karasawa W."/>
            <person name="Kurita K."/>
            <person name="Katagiri S."/>
            <person name="Kikuta A."/>
            <person name="Kobayashi H."/>
            <person name="Kobayashi N."/>
            <person name="Machita K."/>
            <person name="Maehara T."/>
            <person name="Masukawa M."/>
            <person name="Mizubayashi T."/>
            <person name="Mukai Y."/>
            <person name="Nagasaki H."/>
            <person name="Nagata Y."/>
            <person name="Naito S."/>
            <person name="Nakashima M."/>
            <person name="Nakama Y."/>
            <person name="Nakamichi Y."/>
            <person name="Nakamura M."/>
            <person name="Meguro A."/>
            <person name="Negishi M."/>
            <person name="Ohta I."/>
            <person name="Ohta T."/>
            <person name="Okamoto M."/>
            <person name="Ono N."/>
            <person name="Saji S."/>
            <person name="Sakaguchi M."/>
            <person name="Sakai K."/>
            <person name="Shibata M."/>
            <person name="Shimokawa T."/>
            <person name="Song J."/>
            <person name="Takazaki Y."/>
            <person name="Terasawa K."/>
            <person name="Tsugane M."/>
            <person name="Tsuji K."/>
            <person name="Ueda S."/>
            <person name="Waki K."/>
            <person name="Yamagata H."/>
            <person name="Yamamoto M."/>
            <person name="Yamamoto S."/>
            <person name="Yamane H."/>
            <person name="Yoshiki S."/>
            <person name="Yoshihara R."/>
            <person name="Yukawa K."/>
            <person name="Zhong H."/>
            <person name="Yano M."/>
            <person name="Yuan Q."/>
            <person name="Ouyang S."/>
            <person name="Liu J."/>
            <person name="Jones K.M."/>
            <person name="Gansberger K."/>
            <person name="Moffat K."/>
            <person name="Hill J."/>
            <person name="Bera J."/>
            <person name="Fadrosh D."/>
            <person name="Jin S."/>
            <person name="Johri S."/>
            <person name="Kim M."/>
            <person name="Overton L."/>
            <person name="Reardon M."/>
            <person name="Tsitrin T."/>
            <person name="Vuong H."/>
            <person name="Weaver B."/>
            <person name="Ciecko A."/>
            <person name="Tallon L."/>
            <person name="Jackson J."/>
            <person name="Pai G."/>
            <person name="Aken S.V."/>
            <person name="Utterback T."/>
            <person name="Reidmuller S."/>
            <person name="Feldblyum T."/>
            <person name="Hsiao J."/>
            <person name="Zismann V."/>
            <person name="Iobst S."/>
            <person name="de Vazeille A.R."/>
            <person name="Buell C.R."/>
            <person name="Ying K."/>
            <person name="Li Y."/>
            <person name="Lu T."/>
            <person name="Huang Y."/>
            <person name="Zhao Q."/>
            <person name="Feng Q."/>
            <person name="Zhang L."/>
            <person name="Zhu J."/>
            <person name="Weng Q."/>
            <person name="Mu J."/>
            <person name="Lu Y."/>
            <person name="Fan D."/>
            <person name="Liu Y."/>
            <person name="Guan J."/>
            <person name="Zhang Y."/>
            <person name="Yu S."/>
            <person name="Liu X."/>
            <person name="Zhang Y."/>
            <person name="Hong G."/>
            <person name="Han B."/>
            <person name="Choisne N."/>
            <person name="Demange N."/>
            <person name="Orjeda G."/>
            <person name="Samain S."/>
            <person name="Cattolico L."/>
            <person name="Pelletier E."/>
            <person name="Couloux A."/>
            <person name="Segurens B."/>
            <person name="Wincker P."/>
            <person name="D'Hont A."/>
            <person name="Scarpelli C."/>
            <person name="Weissenbach J."/>
            <person name="Salanoubat M."/>
            <person name="Quetier F."/>
            <person name="Yu Y."/>
            <person name="Kim H.R."/>
            <person name="Rambo T."/>
            <person name="Currie J."/>
            <person name="Collura K."/>
            <person name="Luo M."/>
            <person name="Yang T."/>
            <person name="Ammiraju J.S.S."/>
            <person name="Engler F."/>
            <person name="Soderlund C."/>
            <person name="Wing R.A."/>
            <person name="Palmer L.E."/>
            <person name="de la Bastide M."/>
            <person name="Spiegel L."/>
            <person name="Nascimento L."/>
            <person name="Zutavern T."/>
            <person name="O'Shaughnessy A."/>
            <person name="Dike S."/>
            <person name="Dedhia N."/>
            <person name="Preston R."/>
            <person name="Balija V."/>
            <person name="McCombie W.R."/>
            <person name="Chow T."/>
            <person name="Chen H."/>
            <person name="Chung M."/>
            <person name="Chen C."/>
            <person name="Shaw J."/>
            <person name="Wu H."/>
            <person name="Hsiao K."/>
            <person name="Chao Y."/>
            <person name="Chu M."/>
            <person name="Cheng C."/>
            <person name="Hour A."/>
            <person name="Lee P."/>
            <person name="Lin S."/>
            <person name="Lin Y."/>
            <person name="Liou J."/>
            <person name="Liu S."/>
            <person name="Hsing Y."/>
            <person name="Raghuvanshi S."/>
            <person name="Mohanty A."/>
            <person name="Bharti A.K."/>
            <person name="Gaur A."/>
            <person name="Gupta V."/>
            <person name="Kumar D."/>
            <person name="Ravi V."/>
            <person name="Vij S."/>
            <person name="Kapur A."/>
            <person name="Khurana P."/>
            <person name="Khurana P."/>
            <person name="Khurana J.P."/>
            <person name="Tyagi A.K."/>
            <person name="Gaikwad K."/>
            <person name="Singh A."/>
            <person name="Dalal V."/>
            <person name="Srivastava S."/>
            <person name="Dixit A."/>
            <person name="Pal A.K."/>
            <person name="Ghazi I.A."/>
            <person name="Yadav M."/>
            <person name="Pandit A."/>
            <person name="Bhargava A."/>
            <person name="Sureshbabu K."/>
            <person name="Batra K."/>
            <person name="Sharma T.R."/>
            <person name="Mohapatra T."/>
            <person name="Singh N.K."/>
            <person name="Messing J."/>
            <person name="Nelson A.B."/>
            <person name="Fuks G."/>
            <person name="Kavchok S."/>
            <person name="Keizer G."/>
            <person name="Linton E."/>
            <person name="Llaca V."/>
            <person name="Song R."/>
            <person name="Tanyolac B."/>
            <person name="Young S."/>
            <person name="Ho-Il K."/>
            <person name="Hahn J.H."/>
            <person name="Sangsakoo G."/>
            <person name="Vanavichit A."/>
            <person name="de Mattos Luiz.A.T."/>
            <person name="Zimmer P.D."/>
            <person name="Malone G."/>
            <person name="Dellagostin O."/>
            <person name="de Oliveira A.C."/>
            <person name="Bevan M."/>
            <person name="Bancroft I."/>
            <person name="Minx P."/>
            <person name="Cordum H."/>
            <person name="Wilson R."/>
            <person name="Cheng Z."/>
            <person name="Jin W."/>
            <person name="Jiang J."/>
            <person name="Leong S.A."/>
            <person name="Iwama H."/>
            <person name="Gojobori T."/>
            <person name="Itoh T."/>
            <person name="Niimura Y."/>
            <person name="Fujii Y."/>
            <person name="Habara T."/>
            <person name="Sakai H."/>
            <person name="Sato Y."/>
            <person name="Wilson G."/>
            <person name="Kumar K."/>
            <person name="McCouch S."/>
            <person name="Juretic N."/>
            <person name="Hoen D."/>
            <person name="Wright S."/>
            <person name="Bruskiewich R."/>
            <person name="Bureau T."/>
            <person name="Miyao A."/>
            <person name="Hirochika H."/>
            <person name="Nishikawa T."/>
            <person name="Kadowaki K."/>
            <person name="Sugiura M."/>
            <person name="Burr B."/>
            <person name="Sasaki T."/>
        </authorList>
    </citation>
    <scope>NUCLEOTIDE SEQUENCE [LARGE SCALE GENOMIC DNA]</scope>
    <source>
        <strain evidence="3">cv. Nipponbare</strain>
    </source>
</reference>
<proteinExistence type="predicted"/>
<keyword evidence="1" id="KW-0732">Signal</keyword>
<dbReference type="EMBL" id="AC079357">
    <property type="protein sequence ID" value="AAU44230.1"/>
    <property type="molecule type" value="Genomic_DNA"/>
</dbReference>
<sequence>MTCPWLELLAWLLPIRNCDWKKCLRWVTIHLVLLPVVKYASEETSSPDTIKILSSRMRSWLMDGFTQVTLER</sequence>
<dbReference type="AlphaFoldDB" id="Q65XT2"/>
<accession>Q65XT2</accession>
<dbReference type="Proteomes" id="UP000000763">
    <property type="component" value="Chromosome 5"/>
</dbReference>
<name>Q65XT2_ORYSJ</name>
<evidence type="ECO:0000313" key="3">
    <source>
        <dbReference type="Proteomes" id="UP000000763"/>
    </source>
</evidence>
<feature type="signal peptide" evidence="1">
    <location>
        <begin position="1"/>
        <end position="20"/>
    </location>
</feature>
<evidence type="ECO:0000313" key="2">
    <source>
        <dbReference type="EMBL" id="AAU44230.1"/>
    </source>
</evidence>
<gene>
    <name evidence="2" type="ORF">P0033D06.16</name>
</gene>
<reference evidence="3" key="2">
    <citation type="journal article" date="2008" name="Nucleic Acids Res.">
        <title>The rice annotation project database (RAP-DB): 2008 update.</title>
        <authorList>
            <consortium name="The rice annotation project (RAP)"/>
        </authorList>
    </citation>
    <scope>GENOME REANNOTATION</scope>
    <source>
        <strain evidence="3">cv. Nipponbare</strain>
    </source>
</reference>
<feature type="chain" id="PRO_5004268723" evidence="1">
    <location>
        <begin position="21"/>
        <end position="72"/>
    </location>
</feature>
<evidence type="ECO:0000256" key="1">
    <source>
        <dbReference type="SAM" id="SignalP"/>
    </source>
</evidence>